<dbReference type="RefSeq" id="WP_069670111.1">
    <property type="nucleotide sequence ID" value="NZ_MCBT01000004.1"/>
</dbReference>
<organism evidence="5 6">
    <name type="scientific">Shewanella colwelliana</name>
    <name type="common">Alteromonas colwelliana</name>
    <dbReference type="NCBI Taxonomy" id="23"/>
    <lineage>
        <taxon>Bacteria</taxon>
        <taxon>Pseudomonadati</taxon>
        <taxon>Pseudomonadota</taxon>
        <taxon>Gammaproteobacteria</taxon>
        <taxon>Alteromonadales</taxon>
        <taxon>Shewanellaceae</taxon>
        <taxon>Shewanella</taxon>
    </lineage>
</organism>
<comment type="caution">
    <text evidence="5">The sequence shown here is derived from an EMBL/GenBank/DDBJ whole genome shotgun (WGS) entry which is preliminary data.</text>
</comment>
<dbReference type="GO" id="GO:0005576">
    <property type="term" value="C:extracellular region"/>
    <property type="evidence" value="ECO:0007669"/>
    <property type="project" value="UniProtKB-SubCell"/>
</dbReference>
<protein>
    <submittedName>
        <fullName evidence="5">Polysaccharide deacetylase</fullName>
    </submittedName>
</protein>
<dbReference type="PROSITE" id="PS51677">
    <property type="entry name" value="NODB"/>
    <property type="match status" value="1"/>
</dbReference>
<dbReference type="OrthoDB" id="9814639at2"/>
<evidence type="ECO:0000256" key="1">
    <source>
        <dbReference type="ARBA" id="ARBA00004613"/>
    </source>
</evidence>
<keyword evidence="2 3" id="KW-0732">Signal</keyword>
<dbReference type="CDD" id="cd10973">
    <property type="entry name" value="CE4_DAC_u4_5s"/>
    <property type="match status" value="1"/>
</dbReference>
<dbReference type="InterPro" id="IPR011330">
    <property type="entry name" value="Glyco_hydro/deAcase_b/a-brl"/>
</dbReference>
<dbReference type="Gene3D" id="3.20.20.370">
    <property type="entry name" value="Glycoside hydrolase/deacetylase"/>
    <property type="match status" value="1"/>
</dbReference>
<evidence type="ECO:0000256" key="2">
    <source>
        <dbReference type="ARBA" id="ARBA00022729"/>
    </source>
</evidence>
<dbReference type="InterPro" id="IPR051398">
    <property type="entry name" value="Polysacch_Deacetylase"/>
</dbReference>
<evidence type="ECO:0000259" key="4">
    <source>
        <dbReference type="PROSITE" id="PS51677"/>
    </source>
</evidence>
<name>A0A1E5IYS8_SHECO</name>
<feature type="domain" description="NodB homology" evidence="4">
    <location>
        <begin position="76"/>
        <end position="348"/>
    </location>
</feature>
<comment type="subcellular location">
    <subcellularLocation>
        <location evidence="1">Secreted</location>
    </subcellularLocation>
</comment>
<dbReference type="AlphaFoldDB" id="A0A1E5IYS8"/>
<dbReference type="GO" id="GO:0005975">
    <property type="term" value="P:carbohydrate metabolic process"/>
    <property type="evidence" value="ECO:0007669"/>
    <property type="project" value="InterPro"/>
</dbReference>
<dbReference type="STRING" id="23.BEL05_17445"/>
<gene>
    <name evidence="5" type="ORF">BEL05_17445</name>
</gene>
<feature type="chain" id="PRO_5009179380" evidence="3">
    <location>
        <begin position="20"/>
        <end position="348"/>
    </location>
</feature>
<sequence>MFKGIILALLCGWCLPASAVVILQYHHVSEDTPSVTSVTPAQFKAQMAFIKENEFTVLPLEEVVASIKNGDTLPDKALAITFDDGYASIADNAHPILKAYGFPYTVFIGIDPIESGYRDIMSWDTLRDLSEDGVELANHSWAHDHLIRQQEDETSAQWLSRVEKDLLDTEAEIKAQTGQSHRMLAYPYGEYNLKLEGLLEKHGFVGFGQQSGAAGAHSSLTALPRFPIAGVYADMASLKVKLYSLNMPVLEMSPKNTQLAMGNWRPELKVKLDMHDIYPHQMMCYIQGQGAKKPQWISESEFSIQADMDLPAGRSRYNCTAPSKTSGRYYWFSQAWVRPKNDGTWVAE</sequence>
<dbReference type="PANTHER" id="PTHR34216:SF3">
    <property type="entry name" value="POLY-BETA-1,6-N-ACETYL-D-GLUCOSAMINE N-DEACETYLASE"/>
    <property type="match status" value="1"/>
</dbReference>
<dbReference type="InterPro" id="IPR002509">
    <property type="entry name" value="NODB_dom"/>
</dbReference>
<dbReference type="Proteomes" id="UP000095230">
    <property type="component" value="Unassembled WGS sequence"/>
</dbReference>
<evidence type="ECO:0000313" key="5">
    <source>
        <dbReference type="EMBL" id="OEG75607.1"/>
    </source>
</evidence>
<feature type="signal peptide" evidence="3">
    <location>
        <begin position="1"/>
        <end position="19"/>
    </location>
</feature>
<dbReference type="EMBL" id="MCBT01000004">
    <property type="protein sequence ID" value="OEG75607.1"/>
    <property type="molecule type" value="Genomic_DNA"/>
</dbReference>
<accession>A0A1E5IYS8</accession>
<evidence type="ECO:0000313" key="6">
    <source>
        <dbReference type="Proteomes" id="UP000095230"/>
    </source>
</evidence>
<dbReference type="PANTHER" id="PTHR34216">
    <property type="match status" value="1"/>
</dbReference>
<reference evidence="5 6" key="1">
    <citation type="submission" date="2016-07" db="EMBL/GenBank/DDBJ databases">
        <title>Whole-genome of two Shewanella species isolated from a digestive organ of sea cucumber Apostichopus japonicus Selenka 1867.</title>
        <authorList>
            <person name="Hong H.-H."/>
            <person name="Choi H."/>
            <person name="Cheon S."/>
            <person name="Oh J.-S."/>
            <person name="Lee H.-G."/>
            <person name="Park C."/>
        </authorList>
    </citation>
    <scope>NUCLEOTIDE SEQUENCE [LARGE SCALE GENOMIC DNA]</scope>
    <source>
        <strain evidence="5 6">CSB03KR</strain>
    </source>
</reference>
<dbReference type="GO" id="GO:0016810">
    <property type="term" value="F:hydrolase activity, acting on carbon-nitrogen (but not peptide) bonds"/>
    <property type="evidence" value="ECO:0007669"/>
    <property type="project" value="InterPro"/>
</dbReference>
<proteinExistence type="predicted"/>
<evidence type="ECO:0000256" key="3">
    <source>
        <dbReference type="SAM" id="SignalP"/>
    </source>
</evidence>
<dbReference type="SUPFAM" id="SSF88713">
    <property type="entry name" value="Glycoside hydrolase/deacetylase"/>
    <property type="match status" value="1"/>
</dbReference>
<dbReference type="Pfam" id="PF01522">
    <property type="entry name" value="Polysacc_deac_1"/>
    <property type="match status" value="1"/>
</dbReference>